<dbReference type="AlphaFoldDB" id="A0A1G5KYA8"/>
<dbReference type="Pfam" id="PF07238">
    <property type="entry name" value="PilZ"/>
    <property type="match status" value="1"/>
</dbReference>
<dbReference type="InterPro" id="IPR009875">
    <property type="entry name" value="PilZ_domain"/>
</dbReference>
<dbReference type="GO" id="GO:0035438">
    <property type="term" value="F:cyclic-di-GMP binding"/>
    <property type="evidence" value="ECO:0007669"/>
    <property type="project" value="InterPro"/>
</dbReference>
<dbReference type="Gene3D" id="2.40.10.220">
    <property type="entry name" value="predicted glycosyltransferase like domains"/>
    <property type="match status" value="1"/>
</dbReference>
<protein>
    <submittedName>
        <fullName evidence="2">PilZ domain-containing protein</fullName>
    </submittedName>
</protein>
<evidence type="ECO:0000313" key="2">
    <source>
        <dbReference type="EMBL" id="SCZ05334.1"/>
    </source>
</evidence>
<feature type="domain" description="PilZ" evidence="1">
    <location>
        <begin position="3"/>
        <end position="108"/>
    </location>
</feature>
<sequence>MLEKRRSERLPLNLELNITSLFKQDNIVIDDINEGIEVVNISKTGIGFKCKKALPIDYYFDAKIELTEKKYFYCVLKIVRIEAVDKVFFVGCEFIGLADILSKSVDEYSEEIKK</sequence>
<dbReference type="EMBL" id="FMUS01000033">
    <property type="protein sequence ID" value="SCZ05334.1"/>
    <property type="molecule type" value="Genomic_DNA"/>
</dbReference>
<dbReference type="Proteomes" id="UP000198636">
    <property type="component" value="Unassembled WGS sequence"/>
</dbReference>
<dbReference type="STRING" id="1120976.SAMN03080606_03861"/>
<evidence type="ECO:0000259" key="1">
    <source>
        <dbReference type="Pfam" id="PF07238"/>
    </source>
</evidence>
<name>A0A1G5KYA8_9FIRM</name>
<organism evidence="2 3">
    <name type="scientific">Alkaliphilus peptidifermentans DSM 18978</name>
    <dbReference type="NCBI Taxonomy" id="1120976"/>
    <lineage>
        <taxon>Bacteria</taxon>
        <taxon>Bacillati</taxon>
        <taxon>Bacillota</taxon>
        <taxon>Clostridia</taxon>
        <taxon>Peptostreptococcales</taxon>
        <taxon>Natronincolaceae</taxon>
        <taxon>Alkaliphilus</taxon>
    </lineage>
</organism>
<dbReference type="OrthoDB" id="1954087at2"/>
<proteinExistence type="predicted"/>
<gene>
    <name evidence="2" type="ORF">SAMN03080606_03861</name>
</gene>
<keyword evidence="3" id="KW-1185">Reference proteome</keyword>
<evidence type="ECO:0000313" key="3">
    <source>
        <dbReference type="Proteomes" id="UP000198636"/>
    </source>
</evidence>
<reference evidence="2 3" key="1">
    <citation type="submission" date="2016-10" db="EMBL/GenBank/DDBJ databases">
        <authorList>
            <person name="de Groot N.N."/>
        </authorList>
    </citation>
    <scope>NUCLEOTIDE SEQUENCE [LARGE SCALE GENOMIC DNA]</scope>
    <source>
        <strain evidence="2 3">DSM 18978</strain>
    </source>
</reference>
<dbReference type="RefSeq" id="WP_091546936.1">
    <property type="nucleotide sequence ID" value="NZ_FMUS01000033.1"/>
</dbReference>
<accession>A0A1G5KYA8</accession>